<proteinExistence type="predicted"/>
<feature type="chain" id="PRO_5008400732" evidence="2">
    <location>
        <begin position="19"/>
        <end position="211"/>
    </location>
</feature>
<sequence>MASAVVLFLVWCCDMVNDLKMVFSSSLSQRFDYILLTVAVRCRAIYGLPAAHLSAFCSRLLTGRLAGLTDKKTHVQTQILCRRALFFQAMRRRGGVTFLCVVFVVIYATRALATIKQDFFLIESLYGAHSAKLCYKTVTTLSDVVNDDDDGDDAAILTTLIDQTDILKTIRFNYKYVYGHSIISAIVPVLIDIQVEGVVVVFELPFATNGD</sequence>
<evidence type="ECO:0000256" key="1">
    <source>
        <dbReference type="SAM" id="Phobius"/>
    </source>
</evidence>
<evidence type="ECO:0000256" key="2">
    <source>
        <dbReference type="SAM" id="SignalP"/>
    </source>
</evidence>
<evidence type="ECO:0000313" key="4">
    <source>
        <dbReference type="Proteomes" id="UP000091820"/>
    </source>
</evidence>
<reference evidence="4" key="1">
    <citation type="submission" date="2014-03" db="EMBL/GenBank/DDBJ databases">
        <authorList>
            <person name="Aksoy S."/>
            <person name="Warren W."/>
            <person name="Wilson R.K."/>
        </authorList>
    </citation>
    <scope>NUCLEOTIDE SEQUENCE [LARGE SCALE GENOMIC DNA]</scope>
    <source>
        <strain evidence="4">IAEA</strain>
    </source>
</reference>
<keyword evidence="1" id="KW-0472">Membrane</keyword>
<feature type="signal peptide" evidence="2">
    <location>
        <begin position="1"/>
        <end position="18"/>
    </location>
</feature>
<reference evidence="3" key="2">
    <citation type="submission" date="2020-05" db="UniProtKB">
        <authorList>
            <consortium name="EnsemblMetazoa"/>
        </authorList>
    </citation>
    <scope>IDENTIFICATION</scope>
    <source>
        <strain evidence="3">IAEA</strain>
    </source>
</reference>
<protein>
    <submittedName>
        <fullName evidence="3">Uncharacterized protein</fullName>
    </submittedName>
</protein>
<organism evidence="3 4">
    <name type="scientific">Glossina brevipalpis</name>
    <dbReference type="NCBI Taxonomy" id="37001"/>
    <lineage>
        <taxon>Eukaryota</taxon>
        <taxon>Metazoa</taxon>
        <taxon>Ecdysozoa</taxon>
        <taxon>Arthropoda</taxon>
        <taxon>Hexapoda</taxon>
        <taxon>Insecta</taxon>
        <taxon>Pterygota</taxon>
        <taxon>Neoptera</taxon>
        <taxon>Endopterygota</taxon>
        <taxon>Diptera</taxon>
        <taxon>Brachycera</taxon>
        <taxon>Muscomorpha</taxon>
        <taxon>Hippoboscoidea</taxon>
        <taxon>Glossinidae</taxon>
        <taxon>Glossina</taxon>
    </lineage>
</organism>
<evidence type="ECO:0000313" key="3">
    <source>
        <dbReference type="EnsemblMetazoa" id="GBRI033225-PA"/>
    </source>
</evidence>
<dbReference type="AlphaFoldDB" id="A0A1A9WUU2"/>
<dbReference type="VEuPathDB" id="VectorBase:GBRI033225"/>
<dbReference type="EnsemblMetazoa" id="GBRI033225-RA">
    <property type="protein sequence ID" value="GBRI033225-PA"/>
    <property type="gene ID" value="GBRI033225"/>
</dbReference>
<keyword evidence="2" id="KW-0732">Signal</keyword>
<name>A0A1A9WUU2_9MUSC</name>
<dbReference type="Proteomes" id="UP000091820">
    <property type="component" value="Unassembled WGS sequence"/>
</dbReference>
<keyword evidence="1" id="KW-0812">Transmembrane</keyword>
<accession>A0A1A9WUU2</accession>
<keyword evidence="1" id="KW-1133">Transmembrane helix</keyword>
<feature type="transmembrane region" description="Helical" evidence="1">
    <location>
        <begin position="95"/>
        <end position="113"/>
    </location>
</feature>
<keyword evidence="4" id="KW-1185">Reference proteome</keyword>